<dbReference type="Proteomes" id="UP001501710">
    <property type="component" value="Unassembled WGS sequence"/>
</dbReference>
<dbReference type="RefSeq" id="WP_344890383.1">
    <property type="nucleotide sequence ID" value="NZ_BAABAS010000004.1"/>
</dbReference>
<evidence type="ECO:0000313" key="2">
    <source>
        <dbReference type="Proteomes" id="UP001501710"/>
    </source>
</evidence>
<name>A0ABP8BTS6_9ACTN</name>
<proteinExistence type="predicted"/>
<evidence type="ECO:0000313" key="1">
    <source>
        <dbReference type="EMBL" id="GAA4226072.1"/>
    </source>
</evidence>
<protein>
    <recommendedName>
        <fullName evidence="3">DUF488 domain-containing protein</fullName>
    </recommendedName>
</protein>
<organism evidence="1 2">
    <name type="scientific">Actinomadura meridiana</name>
    <dbReference type="NCBI Taxonomy" id="559626"/>
    <lineage>
        <taxon>Bacteria</taxon>
        <taxon>Bacillati</taxon>
        <taxon>Actinomycetota</taxon>
        <taxon>Actinomycetes</taxon>
        <taxon>Streptosporangiales</taxon>
        <taxon>Thermomonosporaceae</taxon>
        <taxon>Actinomadura</taxon>
    </lineage>
</organism>
<reference evidence="2" key="1">
    <citation type="journal article" date="2019" name="Int. J. Syst. Evol. Microbiol.">
        <title>The Global Catalogue of Microorganisms (GCM) 10K type strain sequencing project: providing services to taxonomists for standard genome sequencing and annotation.</title>
        <authorList>
            <consortium name="The Broad Institute Genomics Platform"/>
            <consortium name="The Broad Institute Genome Sequencing Center for Infectious Disease"/>
            <person name="Wu L."/>
            <person name="Ma J."/>
        </authorList>
    </citation>
    <scope>NUCLEOTIDE SEQUENCE [LARGE SCALE GENOMIC DNA]</scope>
    <source>
        <strain evidence="2">JCM 17440</strain>
    </source>
</reference>
<comment type="caution">
    <text evidence="1">The sequence shown here is derived from an EMBL/GenBank/DDBJ whole genome shotgun (WGS) entry which is preliminary data.</text>
</comment>
<dbReference type="EMBL" id="BAABAS010000004">
    <property type="protein sequence ID" value="GAA4226072.1"/>
    <property type="molecule type" value="Genomic_DNA"/>
</dbReference>
<evidence type="ECO:0008006" key="3">
    <source>
        <dbReference type="Google" id="ProtNLM"/>
    </source>
</evidence>
<keyword evidence="2" id="KW-1185">Reference proteome</keyword>
<gene>
    <name evidence="1" type="ORF">GCM10022254_09790</name>
</gene>
<sequence length="136" mass="15256">MILPLATCSYAEFTPSMGVPVRSTVGAPRYRLPYKLAGHAKLITPTRPMLNLERAPYRHAYTELLDGHGADNIAAELTEIARTADATPGDRLVLLCFDVLSKPDVWCHRRMFAVWWLAQHAQEVPELGKTTPRLLF</sequence>
<accession>A0ABP8BTS6</accession>